<dbReference type="GO" id="GO:0035539">
    <property type="term" value="F:8-oxo-7,8-dihydrodeoxyguanosine triphosphate pyrophosphatase activity"/>
    <property type="evidence" value="ECO:0007669"/>
    <property type="project" value="UniProtKB-EC"/>
</dbReference>
<evidence type="ECO:0000256" key="5">
    <source>
        <dbReference type="ARBA" id="ARBA00022723"/>
    </source>
</evidence>
<evidence type="ECO:0000259" key="13">
    <source>
        <dbReference type="PROSITE" id="PS51462"/>
    </source>
</evidence>
<keyword evidence="4" id="KW-0235">DNA replication</keyword>
<evidence type="ECO:0000256" key="10">
    <source>
        <dbReference type="ARBA" id="ARBA00035861"/>
    </source>
</evidence>
<evidence type="ECO:0000313" key="14">
    <source>
        <dbReference type="EMBL" id="RBP96140.1"/>
    </source>
</evidence>
<dbReference type="PANTHER" id="PTHR47707:SF1">
    <property type="entry name" value="NUDIX HYDROLASE FAMILY PROTEIN"/>
    <property type="match status" value="1"/>
</dbReference>
<keyword evidence="16" id="KW-1185">Reference proteome</keyword>
<dbReference type="OrthoDB" id="9810648at2"/>
<dbReference type="Pfam" id="PF00293">
    <property type="entry name" value="NUDIX"/>
    <property type="match status" value="1"/>
</dbReference>
<comment type="cofactor">
    <cofactor evidence="1">
        <name>Mg(2+)</name>
        <dbReference type="ChEBI" id="CHEBI:18420"/>
    </cofactor>
</comment>
<evidence type="ECO:0000313" key="16">
    <source>
        <dbReference type="Proteomes" id="UP000252731"/>
    </source>
</evidence>
<dbReference type="Gene3D" id="3.90.79.10">
    <property type="entry name" value="Nucleoside Triphosphate Pyrophosphohydrolase"/>
    <property type="match status" value="1"/>
</dbReference>
<keyword evidence="8" id="KW-0460">Magnesium</keyword>
<evidence type="ECO:0000256" key="3">
    <source>
        <dbReference type="ARBA" id="ARBA00022457"/>
    </source>
</evidence>
<dbReference type="GO" id="GO:0044715">
    <property type="term" value="F:8-oxo-dGDP phosphatase activity"/>
    <property type="evidence" value="ECO:0007669"/>
    <property type="project" value="TreeGrafter"/>
</dbReference>
<dbReference type="GO" id="GO:0008413">
    <property type="term" value="F:8-oxo-7,8-dihydroguanosine triphosphate pyrophosphatase activity"/>
    <property type="evidence" value="ECO:0007669"/>
    <property type="project" value="TreeGrafter"/>
</dbReference>
<dbReference type="PANTHER" id="PTHR47707">
    <property type="entry name" value="8-OXO-DGTP DIPHOSPHATASE"/>
    <property type="match status" value="1"/>
</dbReference>
<protein>
    <recommendedName>
        <fullName evidence="11">8-oxo-dGTP diphosphatase</fullName>
        <ecNumber evidence="11">3.6.1.55</ecNumber>
    </recommendedName>
</protein>
<dbReference type="InterPro" id="IPR015797">
    <property type="entry name" value="NUDIX_hydrolase-like_dom_sf"/>
</dbReference>
<dbReference type="InterPro" id="IPR047127">
    <property type="entry name" value="MutT-like"/>
</dbReference>
<dbReference type="GO" id="GO:0046872">
    <property type="term" value="F:metal ion binding"/>
    <property type="evidence" value="ECO:0007669"/>
    <property type="project" value="UniProtKB-KW"/>
</dbReference>
<evidence type="ECO:0000256" key="8">
    <source>
        <dbReference type="ARBA" id="ARBA00022842"/>
    </source>
</evidence>
<proteinExistence type="inferred from homology"/>
<evidence type="ECO:0000256" key="6">
    <source>
        <dbReference type="ARBA" id="ARBA00022763"/>
    </source>
</evidence>
<evidence type="ECO:0000256" key="2">
    <source>
        <dbReference type="ARBA" id="ARBA00005582"/>
    </source>
</evidence>
<evidence type="ECO:0000313" key="15">
    <source>
        <dbReference type="EMBL" id="UYG95347.1"/>
    </source>
</evidence>
<dbReference type="CDD" id="cd03425">
    <property type="entry name" value="NUDIX_MutT_NudA_like"/>
    <property type="match status" value="1"/>
</dbReference>
<evidence type="ECO:0000256" key="12">
    <source>
        <dbReference type="RuleBase" id="RU003476"/>
    </source>
</evidence>
<dbReference type="EMBL" id="CP107027">
    <property type="protein sequence ID" value="UYG95347.1"/>
    <property type="molecule type" value="Genomic_DNA"/>
</dbReference>
<dbReference type="GO" id="GO:0006281">
    <property type="term" value="P:DNA repair"/>
    <property type="evidence" value="ECO:0007669"/>
    <property type="project" value="UniProtKB-KW"/>
</dbReference>
<dbReference type="PROSITE" id="PS51462">
    <property type="entry name" value="NUDIX"/>
    <property type="match status" value="1"/>
</dbReference>
<evidence type="ECO:0000256" key="11">
    <source>
        <dbReference type="ARBA" id="ARBA00038905"/>
    </source>
</evidence>
<sequence length="136" mass="15530">MKKAIKVVAAIIENDENEILCALRSPEMSIPNMWEFPGGKVEKGEDLYEALKREIKEEMNCVIHTEGIFNDHTHEYDNFTINLIAIKAKLIEGTPTATEHSKLVWFKRENLKSLVWAPADIPAVEQLIQEKNSLLI</sequence>
<dbReference type="GO" id="GO:0044716">
    <property type="term" value="F:8-oxo-GDP phosphatase activity"/>
    <property type="evidence" value="ECO:0007669"/>
    <property type="project" value="TreeGrafter"/>
</dbReference>
<evidence type="ECO:0000256" key="7">
    <source>
        <dbReference type="ARBA" id="ARBA00022801"/>
    </source>
</evidence>
<keyword evidence="6" id="KW-0227">DNA damage</keyword>
<feature type="domain" description="Nudix hydrolase" evidence="13">
    <location>
        <begin position="3"/>
        <end position="128"/>
    </location>
</feature>
<gene>
    <name evidence="14" type="ORF">DFO70_102467</name>
    <name evidence="15" type="ORF">OD459_24750</name>
</gene>
<keyword evidence="9" id="KW-0234">DNA repair</keyword>
<dbReference type="GO" id="GO:0006260">
    <property type="term" value="P:DNA replication"/>
    <property type="evidence" value="ECO:0007669"/>
    <property type="project" value="UniProtKB-KW"/>
</dbReference>
<comment type="catalytic activity">
    <reaction evidence="10">
        <text>8-oxo-dGTP + H2O = 8-oxo-dGMP + diphosphate + H(+)</text>
        <dbReference type="Rhea" id="RHEA:31575"/>
        <dbReference type="ChEBI" id="CHEBI:15377"/>
        <dbReference type="ChEBI" id="CHEBI:15378"/>
        <dbReference type="ChEBI" id="CHEBI:33019"/>
        <dbReference type="ChEBI" id="CHEBI:63224"/>
        <dbReference type="ChEBI" id="CHEBI:77896"/>
        <dbReference type="EC" id="3.6.1.55"/>
    </reaction>
</comment>
<dbReference type="RefSeq" id="WP_113881642.1">
    <property type="nucleotide sequence ID" value="NZ_CP107027.1"/>
</dbReference>
<dbReference type="InterPro" id="IPR020084">
    <property type="entry name" value="NUDIX_hydrolase_CS"/>
</dbReference>
<dbReference type="EC" id="3.6.1.55" evidence="11"/>
<evidence type="ECO:0000256" key="1">
    <source>
        <dbReference type="ARBA" id="ARBA00001946"/>
    </source>
</evidence>
<dbReference type="SUPFAM" id="SSF55811">
    <property type="entry name" value="Nudix"/>
    <property type="match status" value="1"/>
</dbReference>
<dbReference type="PROSITE" id="PS00893">
    <property type="entry name" value="NUDIX_BOX"/>
    <property type="match status" value="1"/>
</dbReference>
<evidence type="ECO:0000256" key="4">
    <source>
        <dbReference type="ARBA" id="ARBA00022705"/>
    </source>
</evidence>
<dbReference type="EMBL" id="QNSF01000002">
    <property type="protein sequence ID" value="RBP96140.1"/>
    <property type="molecule type" value="Genomic_DNA"/>
</dbReference>
<dbReference type="Proteomes" id="UP001163104">
    <property type="component" value="Chromosome"/>
</dbReference>
<keyword evidence="7 12" id="KW-0378">Hydrolase</keyword>
<keyword evidence="3" id="KW-0515">Mutator protein</keyword>
<comment type="similarity">
    <text evidence="2 12">Belongs to the Nudix hydrolase family.</text>
</comment>
<reference evidence="14 16" key="1">
    <citation type="submission" date="2018-06" db="EMBL/GenBank/DDBJ databases">
        <title>Freshwater and sediment microbial communities from various areas in North America, analyzing microbe dynamics in response to fracking.</title>
        <authorList>
            <person name="Lamendella R."/>
        </authorList>
    </citation>
    <scope>NUCLEOTIDE SEQUENCE [LARGE SCALE GENOMIC DNA]</scope>
    <source>
        <strain evidence="14 16">14_TX</strain>
    </source>
</reference>
<accession>A0A366K385</accession>
<organism evidence="14 16">
    <name type="scientific">Cytobacillus firmus</name>
    <name type="common">Bacillus firmus</name>
    <dbReference type="NCBI Taxonomy" id="1399"/>
    <lineage>
        <taxon>Bacteria</taxon>
        <taxon>Bacillati</taxon>
        <taxon>Bacillota</taxon>
        <taxon>Bacilli</taxon>
        <taxon>Bacillales</taxon>
        <taxon>Bacillaceae</taxon>
        <taxon>Cytobacillus</taxon>
    </lineage>
</organism>
<keyword evidence="5" id="KW-0479">Metal-binding</keyword>
<dbReference type="PRINTS" id="PR00502">
    <property type="entry name" value="NUDIXFAMILY"/>
</dbReference>
<dbReference type="InterPro" id="IPR000086">
    <property type="entry name" value="NUDIX_hydrolase_dom"/>
</dbReference>
<dbReference type="AlphaFoldDB" id="A0A366K385"/>
<dbReference type="InterPro" id="IPR020476">
    <property type="entry name" value="Nudix_hydrolase"/>
</dbReference>
<evidence type="ECO:0000256" key="9">
    <source>
        <dbReference type="ARBA" id="ARBA00023204"/>
    </source>
</evidence>
<dbReference type="Proteomes" id="UP000252731">
    <property type="component" value="Unassembled WGS sequence"/>
</dbReference>
<reference evidence="15" key="2">
    <citation type="submission" date="2022-10" db="EMBL/GenBank/DDBJ databases">
        <title>Mechanism of multi-heavy metal repair in Cytobacillus Firmus M7.</title>
        <authorList>
            <person name="Li X."/>
            <person name="Yu C."/>
        </authorList>
    </citation>
    <scope>NUCLEOTIDE SEQUENCE</scope>
    <source>
        <strain evidence="15">M7</strain>
    </source>
</reference>
<name>A0A366K385_CYTFI</name>